<comment type="caution">
    <text evidence="3">The sequence shown here is derived from an EMBL/GenBank/DDBJ whole genome shotgun (WGS) entry which is preliminary data.</text>
</comment>
<feature type="signal peptide" evidence="2">
    <location>
        <begin position="1"/>
        <end position="28"/>
    </location>
</feature>
<feature type="chain" id="PRO_5022022128" evidence="2">
    <location>
        <begin position="29"/>
        <end position="183"/>
    </location>
</feature>
<dbReference type="OrthoDB" id="7371779at2"/>
<protein>
    <submittedName>
        <fullName evidence="3">Uncharacterized protein</fullName>
    </submittedName>
</protein>
<keyword evidence="4" id="KW-1185">Reference proteome</keyword>
<evidence type="ECO:0000313" key="4">
    <source>
        <dbReference type="Proteomes" id="UP000321058"/>
    </source>
</evidence>
<dbReference type="EMBL" id="BKAJ01000066">
    <property type="protein sequence ID" value="GEP56528.1"/>
    <property type="molecule type" value="Genomic_DNA"/>
</dbReference>
<accession>A0A512NC53</accession>
<reference evidence="3 4" key="1">
    <citation type="submission" date="2019-07" db="EMBL/GenBank/DDBJ databases">
        <title>Whole genome shotgun sequence of Reyranella soli NBRC 108950.</title>
        <authorList>
            <person name="Hosoyama A."/>
            <person name="Uohara A."/>
            <person name="Ohji S."/>
            <person name="Ichikawa N."/>
        </authorList>
    </citation>
    <scope>NUCLEOTIDE SEQUENCE [LARGE SCALE GENOMIC DNA]</scope>
    <source>
        <strain evidence="3 4">NBRC 108950</strain>
    </source>
</reference>
<evidence type="ECO:0000256" key="2">
    <source>
        <dbReference type="SAM" id="SignalP"/>
    </source>
</evidence>
<evidence type="ECO:0000256" key="1">
    <source>
        <dbReference type="SAM" id="MobiDB-lite"/>
    </source>
</evidence>
<sequence length="183" mass="19261">MTTFRNLAATLVCSVAAIAVTTSAMAQAQFRDEKTGKVWTPDNVSKDNQLRPSNEPSTPADKAFDPNAQIATATGVVVQRPNATLMGVVPITAGPTVPIVVLDSPTLQAVPGDRWVAPLYLTNNSGADANAQIGCTFTNGSRPVQETRIVAPTAGPGQRLAFAAYGPRSEIFVDRVLCRVLTP</sequence>
<name>A0A512NC53_9HYPH</name>
<feature type="region of interest" description="Disordered" evidence="1">
    <location>
        <begin position="37"/>
        <end position="64"/>
    </location>
</feature>
<dbReference type="AlphaFoldDB" id="A0A512NC53"/>
<dbReference type="RefSeq" id="WP_147150610.1">
    <property type="nucleotide sequence ID" value="NZ_BKAJ01000066.1"/>
</dbReference>
<proteinExistence type="predicted"/>
<dbReference type="Proteomes" id="UP000321058">
    <property type="component" value="Unassembled WGS sequence"/>
</dbReference>
<gene>
    <name evidence="3" type="ORF">RSO01_36940</name>
</gene>
<organism evidence="3 4">
    <name type="scientific">Reyranella soli</name>
    <dbReference type="NCBI Taxonomy" id="1230389"/>
    <lineage>
        <taxon>Bacteria</taxon>
        <taxon>Pseudomonadati</taxon>
        <taxon>Pseudomonadota</taxon>
        <taxon>Alphaproteobacteria</taxon>
        <taxon>Hyphomicrobiales</taxon>
        <taxon>Reyranellaceae</taxon>
        <taxon>Reyranella</taxon>
    </lineage>
</organism>
<evidence type="ECO:0000313" key="3">
    <source>
        <dbReference type="EMBL" id="GEP56528.1"/>
    </source>
</evidence>
<keyword evidence="2" id="KW-0732">Signal</keyword>